<dbReference type="InterPro" id="IPR025893">
    <property type="entry name" value="Tocopherol_cyclase"/>
</dbReference>
<protein>
    <recommendedName>
        <fullName evidence="3">AttH domain-containing protein</fullName>
    </recommendedName>
</protein>
<accession>A0AAW0YWG0</accession>
<evidence type="ECO:0008006" key="3">
    <source>
        <dbReference type="Google" id="ProtNLM"/>
    </source>
</evidence>
<dbReference type="PANTHER" id="PTHR35309:SF4">
    <property type="entry name" value="TOCOPHEROL CYCLASE"/>
    <property type="match status" value="1"/>
</dbReference>
<dbReference type="KEGG" id="kne:92183977"/>
<evidence type="ECO:0000313" key="1">
    <source>
        <dbReference type="EMBL" id="KAK8843927.1"/>
    </source>
</evidence>
<comment type="caution">
    <text evidence="1">The sequence shown here is derived from an EMBL/GenBank/DDBJ whole genome shotgun (WGS) entry which is preliminary data.</text>
</comment>
<sequence>MDHFAPHLGTTFEGYYSKFRLPSSASVALIVSSVPAAARKAKSHQDLVKSRAYMISFTYVSPDSKRYYQKEYWPQRFDVDLVGKAGKDGFRIKWDQGEFGWDAPGTQGSSDSHDTVWWTVHTDEIHFEATTNLTSSRSSRTPWRPDDLNSTPAGILARAPLPIQWHVHSIDSPCDFTLNLSTSPDELQVDHLDRSGSARVHIEKNWAISFPDSYIWIQTRDHHPDDGQESSSGLCVAGGSLIPGVDAFLVGYSTPTRFLSYAPPTSTSIFGISLGVTREIRYDLGKVELDLKGWWRRLKIEATCPRDTFFHFSAPLNTGHAPDYCAQSFAATVKVQVMERTWPWEGWTKVEGQVFDKGSLEFGGGYYKSHKE</sequence>
<reference evidence="1 2" key="1">
    <citation type="journal article" date="2024" name="bioRxiv">
        <title>Comparative genomics of Cryptococcus and Kwoniella reveals pathogenesis evolution and contrasting karyotype dynamics via intercentromeric recombination or chromosome fusion.</title>
        <authorList>
            <person name="Coelho M.A."/>
            <person name="David-Palma M."/>
            <person name="Shea T."/>
            <person name="Bowers K."/>
            <person name="McGinley-Smith S."/>
            <person name="Mohammad A.W."/>
            <person name="Gnirke A."/>
            <person name="Yurkov A.M."/>
            <person name="Nowrousian M."/>
            <person name="Sun S."/>
            <person name="Cuomo C.A."/>
            <person name="Heitman J."/>
        </authorList>
    </citation>
    <scope>NUCLEOTIDE SEQUENCE [LARGE SCALE GENOMIC DNA]</scope>
    <source>
        <strain evidence="1 2">CBS 13917</strain>
    </source>
</reference>
<dbReference type="RefSeq" id="XP_066799491.1">
    <property type="nucleotide sequence ID" value="XM_066949799.1"/>
</dbReference>
<proteinExistence type="predicted"/>
<dbReference type="EMBL" id="JBCAWK010000014">
    <property type="protein sequence ID" value="KAK8843927.1"/>
    <property type="molecule type" value="Genomic_DNA"/>
</dbReference>
<dbReference type="PANTHER" id="PTHR35309">
    <property type="match status" value="1"/>
</dbReference>
<gene>
    <name evidence="1" type="ORF">IAR55_006719</name>
</gene>
<dbReference type="AlphaFoldDB" id="A0AAW0YWG0"/>
<dbReference type="GO" id="GO:0009976">
    <property type="term" value="F:tocopherol cyclase activity"/>
    <property type="evidence" value="ECO:0007669"/>
    <property type="project" value="InterPro"/>
</dbReference>
<organism evidence="1 2">
    <name type="scientific">Kwoniella newhampshirensis</name>
    <dbReference type="NCBI Taxonomy" id="1651941"/>
    <lineage>
        <taxon>Eukaryota</taxon>
        <taxon>Fungi</taxon>
        <taxon>Dikarya</taxon>
        <taxon>Basidiomycota</taxon>
        <taxon>Agaricomycotina</taxon>
        <taxon>Tremellomycetes</taxon>
        <taxon>Tremellales</taxon>
        <taxon>Cryptococcaceae</taxon>
        <taxon>Kwoniella</taxon>
    </lineage>
</organism>
<dbReference type="Proteomes" id="UP001388673">
    <property type="component" value="Unassembled WGS sequence"/>
</dbReference>
<name>A0AAW0YWG0_9TREE</name>
<keyword evidence="2" id="KW-1185">Reference proteome</keyword>
<dbReference type="GeneID" id="92183977"/>
<evidence type="ECO:0000313" key="2">
    <source>
        <dbReference type="Proteomes" id="UP001388673"/>
    </source>
</evidence>